<feature type="chain" id="PRO_5045838399" evidence="1">
    <location>
        <begin position="21"/>
        <end position="258"/>
    </location>
</feature>
<name>A0ABS4DLL5_9GAMM</name>
<dbReference type="RefSeq" id="WP_209617658.1">
    <property type="nucleotide sequence ID" value="NZ_JAGJRS010000013.1"/>
</dbReference>
<sequence>MARNLLFCLVFGLAAQVARAGAPTPPASTGAEAPITLAELGKLGCAPGLERFLPGVYYYCVGARDLANHRDASGVGMLKLAAAWGSKPAQFTLGVGYFNGDIVARDRARGLAWLGLAAERRDPNYQAVLRSAWQQATPAEQVQAGRLWRAMLPTYGDARAARRAERRYRHERDRLAGLQTSGRQVCIAGLTQRDIAPIPTPSRDTTLSPFQLSTGCPGGAQASVVVHRLDGFAGSLFEGLEGHVTVGPLSPVRDQAEP</sequence>
<gene>
    <name evidence="2" type="ORF">J7I44_06475</name>
</gene>
<accession>A0ABS4DLL5</accession>
<dbReference type="Proteomes" id="UP000823790">
    <property type="component" value="Unassembled WGS sequence"/>
</dbReference>
<dbReference type="Gene3D" id="1.25.40.10">
    <property type="entry name" value="Tetratricopeptide repeat domain"/>
    <property type="match status" value="1"/>
</dbReference>
<evidence type="ECO:0000256" key="1">
    <source>
        <dbReference type="SAM" id="SignalP"/>
    </source>
</evidence>
<evidence type="ECO:0000313" key="3">
    <source>
        <dbReference type="Proteomes" id="UP000823790"/>
    </source>
</evidence>
<comment type="caution">
    <text evidence="2">The sequence shown here is derived from an EMBL/GenBank/DDBJ whole genome shotgun (WGS) entry which is preliminary data.</text>
</comment>
<reference evidence="2 3" key="1">
    <citation type="submission" date="2021-04" db="EMBL/GenBank/DDBJ databases">
        <authorList>
            <person name="Huq M.A."/>
        </authorList>
    </citation>
    <scope>NUCLEOTIDE SEQUENCE [LARGE SCALE GENOMIC DNA]</scope>
    <source>
        <strain evidence="2 3">MAH-13</strain>
    </source>
</reference>
<protein>
    <submittedName>
        <fullName evidence="2">Sel1 repeat family protein</fullName>
    </submittedName>
</protein>
<keyword evidence="3" id="KW-1185">Reference proteome</keyword>
<feature type="signal peptide" evidence="1">
    <location>
        <begin position="1"/>
        <end position="20"/>
    </location>
</feature>
<dbReference type="InterPro" id="IPR011990">
    <property type="entry name" value="TPR-like_helical_dom_sf"/>
</dbReference>
<dbReference type="SUPFAM" id="SSF81901">
    <property type="entry name" value="HCP-like"/>
    <property type="match status" value="1"/>
</dbReference>
<proteinExistence type="predicted"/>
<keyword evidence="1" id="KW-0732">Signal</keyword>
<organism evidence="2 3">
    <name type="scientific">Frateuria flava</name>
    <dbReference type="NCBI Taxonomy" id="2821489"/>
    <lineage>
        <taxon>Bacteria</taxon>
        <taxon>Pseudomonadati</taxon>
        <taxon>Pseudomonadota</taxon>
        <taxon>Gammaproteobacteria</taxon>
        <taxon>Lysobacterales</taxon>
        <taxon>Rhodanobacteraceae</taxon>
        <taxon>Frateuria</taxon>
    </lineage>
</organism>
<dbReference type="EMBL" id="JAGJRS010000013">
    <property type="protein sequence ID" value="MBP1473936.1"/>
    <property type="molecule type" value="Genomic_DNA"/>
</dbReference>
<evidence type="ECO:0000313" key="2">
    <source>
        <dbReference type="EMBL" id="MBP1473936.1"/>
    </source>
</evidence>